<dbReference type="InterPro" id="IPR044074">
    <property type="entry name" value="PurU_ACT"/>
</dbReference>
<dbReference type="SUPFAM" id="SSF53328">
    <property type="entry name" value="Formyltransferase"/>
    <property type="match status" value="1"/>
</dbReference>
<dbReference type="SUPFAM" id="SSF55021">
    <property type="entry name" value="ACT-like"/>
    <property type="match status" value="1"/>
</dbReference>
<accession>A0A6J7UBB2</accession>
<dbReference type="HAMAP" id="MF_01927">
    <property type="entry name" value="PurU"/>
    <property type="match status" value="1"/>
</dbReference>
<protein>
    <submittedName>
        <fullName evidence="4">Unannotated protein</fullName>
    </submittedName>
</protein>
<dbReference type="CDD" id="cd08648">
    <property type="entry name" value="FMT_core_Formyl-FH4-Hydrolase_C"/>
    <property type="match status" value="1"/>
</dbReference>
<dbReference type="InterPro" id="IPR045865">
    <property type="entry name" value="ACT-like_dom_sf"/>
</dbReference>
<dbReference type="CDD" id="cd04875">
    <property type="entry name" value="ACT_F4HF-DF"/>
    <property type="match status" value="1"/>
</dbReference>
<organism evidence="4">
    <name type="scientific">freshwater metagenome</name>
    <dbReference type="NCBI Taxonomy" id="449393"/>
    <lineage>
        <taxon>unclassified sequences</taxon>
        <taxon>metagenomes</taxon>
        <taxon>ecological metagenomes</taxon>
    </lineage>
</organism>
<dbReference type="PANTHER" id="PTHR42706:SF1">
    <property type="entry name" value="FORMYLTETRAHYDROFOLATE DEFORMYLASE 2, MITOCHONDRIAL"/>
    <property type="match status" value="1"/>
</dbReference>
<evidence type="ECO:0000259" key="3">
    <source>
        <dbReference type="PROSITE" id="PS51671"/>
    </source>
</evidence>
<dbReference type="NCBIfam" id="TIGR00655">
    <property type="entry name" value="PurU"/>
    <property type="match status" value="1"/>
</dbReference>
<dbReference type="InterPro" id="IPR002912">
    <property type="entry name" value="ACT_dom"/>
</dbReference>
<dbReference type="GO" id="GO:0006189">
    <property type="term" value="P:'de novo' IMP biosynthetic process"/>
    <property type="evidence" value="ECO:0007669"/>
    <property type="project" value="InterPro"/>
</dbReference>
<evidence type="ECO:0000256" key="1">
    <source>
        <dbReference type="ARBA" id="ARBA00022563"/>
    </source>
</evidence>
<dbReference type="PROSITE" id="PS51671">
    <property type="entry name" value="ACT"/>
    <property type="match status" value="1"/>
</dbReference>
<dbReference type="Gene3D" id="3.30.70.260">
    <property type="match status" value="1"/>
</dbReference>
<reference evidence="4" key="1">
    <citation type="submission" date="2020-05" db="EMBL/GenBank/DDBJ databases">
        <authorList>
            <person name="Chiriac C."/>
            <person name="Salcher M."/>
            <person name="Ghai R."/>
            <person name="Kavagutti S V."/>
        </authorList>
    </citation>
    <scope>NUCLEOTIDE SEQUENCE</scope>
</reference>
<keyword evidence="2" id="KW-0378">Hydrolase</keyword>
<dbReference type="InterPro" id="IPR004810">
    <property type="entry name" value="PurU"/>
</dbReference>
<dbReference type="PRINTS" id="PR01575">
    <property type="entry name" value="FFH4HYDRLASE"/>
</dbReference>
<sequence>MLLHSVLLHSVLLHSVLLHSVLLHSVLLHSVLLHSVLLESVPLQPVLLQPMGPTAVLLLSCPDQPGVVASVADFVWRNGGNIIHAEQHTDLSQAGADQPGLFFQRVEFELSGFAVQRQDLAEAFQPIADQFDMDVLIRCSDELPRLAVLASKAPHCLIDLLSRWHMGELAAQLVLVASNHPDHRELCQFFGVPFHELPVGDSPAEQDQKMQDLLRSMSIEQIVLARYMRVLSPEFVQQWPNRIINIHHSFLPAFVGANPYRQALERGVKVIGATAHFVTEDLDKGPIIAQDVAPISHRDGVVELTRKGRDLEVVVLARALEAHLDHRVLPYGNRTVVFH</sequence>
<dbReference type="InterPro" id="IPR002376">
    <property type="entry name" value="Formyl_transf_N"/>
</dbReference>
<dbReference type="GO" id="GO:0006730">
    <property type="term" value="P:one-carbon metabolic process"/>
    <property type="evidence" value="ECO:0007669"/>
    <property type="project" value="UniProtKB-KW"/>
</dbReference>
<name>A0A6J7UBB2_9ZZZZ</name>
<dbReference type="NCBIfam" id="NF004684">
    <property type="entry name" value="PRK06027.1"/>
    <property type="match status" value="1"/>
</dbReference>
<gene>
    <name evidence="4" type="ORF">UFOPK4354_00359</name>
</gene>
<proteinExistence type="inferred from homology"/>
<dbReference type="PANTHER" id="PTHR42706">
    <property type="entry name" value="FORMYLTETRAHYDROFOLATE DEFORMYLASE"/>
    <property type="match status" value="1"/>
</dbReference>
<dbReference type="EMBL" id="CAFBQW010000024">
    <property type="protein sequence ID" value="CAB5062790.1"/>
    <property type="molecule type" value="Genomic_DNA"/>
</dbReference>
<dbReference type="InterPro" id="IPR041729">
    <property type="entry name" value="Formyl-FH4-Hydrolase_C"/>
</dbReference>
<dbReference type="AlphaFoldDB" id="A0A6J7UBB2"/>
<dbReference type="InterPro" id="IPR036477">
    <property type="entry name" value="Formyl_transf_N_sf"/>
</dbReference>
<dbReference type="Pfam" id="PF00551">
    <property type="entry name" value="Formyl_trans_N"/>
    <property type="match status" value="1"/>
</dbReference>
<keyword evidence="1" id="KW-0554">One-carbon metabolism</keyword>
<dbReference type="Gene3D" id="3.40.50.170">
    <property type="entry name" value="Formyl transferase, N-terminal domain"/>
    <property type="match status" value="1"/>
</dbReference>
<feature type="domain" description="ACT" evidence="3">
    <location>
        <begin position="56"/>
        <end position="141"/>
    </location>
</feature>
<evidence type="ECO:0000256" key="2">
    <source>
        <dbReference type="ARBA" id="ARBA00022801"/>
    </source>
</evidence>
<dbReference type="GO" id="GO:0008864">
    <property type="term" value="F:formyltetrahydrofolate deformylase activity"/>
    <property type="evidence" value="ECO:0007669"/>
    <property type="project" value="InterPro"/>
</dbReference>
<evidence type="ECO:0000313" key="4">
    <source>
        <dbReference type="EMBL" id="CAB5062790.1"/>
    </source>
</evidence>